<dbReference type="EMBL" id="KT591491">
    <property type="protein sequence ID" value="ALF00542.1"/>
    <property type="molecule type" value="Genomic_DNA"/>
</dbReference>
<organism evidence="1 2">
    <name type="scientific">Mycobacterium phage Bricole</name>
    <dbReference type="NCBI Taxonomy" id="1718601"/>
    <lineage>
        <taxon>Viruses</taxon>
        <taxon>Duplodnaviria</taxon>
        <taxon>Heunggongvirae</taxon>
        <taxon>Uroviricota</taxon>
        <taxon>Caudoviricetes</taxon>
        <taxon>Vilmaviridae</taxon>
        <taxon>Mclasvirinae</taxon>
        <taxon>Bongovirus</taxon>
        <taxon>Bongovirus bongo</taxon>
    </lineage>
</organism>
<dbReference type="InterPro" id="IPR027417">
    <property type="entry name" value="P-loop_NTPase"/>
</dbReference>
<reference evidence="1 2" key="1">
    <citation type="submission" date="2015-08" db="EMBL/GenBank/DDBJ databases">
        <authorList>
            <person name="Barekzi N."/>
            <person name="Doss J.H."/>
            <person name="Bluford J."/>
            <person name="Fizer S."/>
            <person name="Garofalo A.E."/>
            <person name="Gasalao M.B."/>
            <person name="Griffin J."/>
            <person name="Henderson C.M."/>
            <person name="Hyre A.N."/>
            <person name="Irons L.B."/>
            <person name="Jafree E."/>
            <person name="Kanda K."/>
            <person name="Matthews D."/>
            <person name="Mclaren B."/>
            <person name="Moriarty A."/>
            <person name="Northam N."/>
            <person name="Ryan M."/>
            <person name="Smith D.E."/>
            <person name="Vanselow D."/>
            <person name="Welch J."/>
            <person name="Gauthier D."/>
            <person name="Anders K.R."/>
            <person name="Bradley K.W."/>
            <person name="Asai D.J."/>
            <person name="Bowman C.A."/>
            <person name="Russell D.A."/>
            <person name="Pope W.H."/>
            <person name="Jacobs-Sera D."/>
            <person name="Hendrix R.W."/>
            <person name="Hatfull G.F."/>
        </authorList>
    </citation>
    <scope>NUCLEOTIDE SEQUENCE [LARGE SCALE GENOMIC DNA]</scope>
</reference>
<evidence type="ECO:0000313" key="1">
    <source>
        <dbReference type="EMBL" id="ALF00542.1"/>
    </source>
</evidence>
<accession>A0A0M4R2E4</accession>
<dbReference type="Proteomes" id="UP000221469">
    <property type="component" value="Segment"/>
</dbReference>
<sequence length="514" mass="56516">MQVAIGDSSCTVSEDGVWFDANGTRIGNQIPPNYWCPPYARTRGDKAIAFLDAIGYHLDPWQKLILRDLVGEREDRKWAALEAVLLIPRQNGKTAITEALEIVHLFLFGTRLIIHTAHLFDTAYESYLRMVDIIENCPALDKYVASKPKGNGSVGIHLKNGSRLLYKARGTGQGRGFSGDLVILDEAYDLDPDMVAALIPALSARKNPQVIYTSSTGDEDSTVLIRARDRGLAHEPRIALFEWCGDQACDLDSIEQWYKANPALGIRLDEEYIANVERGSMEDAKFARERLGLWHDNSVKTPIDVNAWRELAQPDSKITSRIVLAVDAAPDRSMSTIALAGYTADGKKQVEVESSGKGVSWCVEAIDQIYKGLAKSGQEPLAVCVQSGARAGALIPELEALDIEVIPFGSKEIMASTGFLYDSVEDKSLVHLGDSTIEDGLSGARKYNIGGKVSNNKNGDDEYNGWGWTRVDTTVDITGVCAITYALWGLNMKRAEAFVEKKPYEGKPRGGRIW</sequence>
<name>A0A0M4R2E4_9CAUD</name>
<gene>
    <name evidence="1" type="ORF">SEA_BRICOLE_14</name>
</gene>
<dbReference type="Gene3D" id="3.40.50.300">
    <property type="entry name" value="P-loop containing nucleotide triphosphate hydrolases"/>
    <property type="match status" value="1"/>
</dbReference>
<proteinExistence type="predicted"/>
<protein>
    <submittedName>
        <fullName evidence="1">Terminase large subunit</fullName>
    </submittedName>
</protein>
<evidence type="ECO:0000313" key="2">
    <source>
        <dbReference type="Proteomes" id="UP000221469"/>
    </source>
</evidence>